<sequence length="634" mass="70485">MPSRIIQTNNTPFRSVEIDPITLDIVENALRNARDEMDAVLFRTAMSPGIREQHDAFPMIANPAGKMVVGQFGSFFHGFQEGYDGTIEEGDVFLTNDPYSCNGAVSHLNDWLTMMPVYIDGRIVAWGAMFGHMTDIGGKVPGSLPTDAAQLFEEGVQIPPVKIFRKGQLNEEMLELILRNCRLPDWNRSDFNAIIAALRMAERRVVENCERFGVDEFVAAMDEMLERNKRAMGAILKQVIPETKQYFEDYIDDDGVGMGPYKIACTLWREGDMAIFDFEGTDPQSISSVNFLLNEEMFKMFLGAFFINLFDPQILFNDGFYDLVDVRIPRGTILKPIRPAALSCRTHLLGRIFDIMSGLLGQGSPDALCAAGFSDSPHFMYSGYDKNGEWYQLYQIGFGGIPGRPAGDGADGHSLWPAFTNVPNEFLEAYFPLRIVQYETIADSGGPGLHRGGNGLSMGYQFLEPGNISIHDDRWLTHPWGVNGGLPGARSTKLMVRADGTNKWMESKCDRIKVEAGDTLYFNTWGGGGWGDPLQRDAAQVSLDALRGLITIEGAKRYGVVLGSDCAVDQRGTDELRRRMDAERANVEVFDFGGTIEELKARCKADTSIDPPKTPIFQKWMGQSKPPEMAQAAE</sequence>
<dbReference type="InterPro" id="IPR045079">
    <property type="entry name" value="Oxoprolinase-like"/>
</dbReference>
<protein>
    <recommendedName>
        <fullName evidence="1">Hydantoinase B/oxoprolinase domain-containing protein</fullName>
    </recommendedName>
</protein>
<accession>A0A381X0G4</accession>
<evidence type="ECO:0000313" key="2">
    <source>
        <dbReference type="EMBL" id="SVA58038.1"/>
    </source>
</evidence>
<dbReference type="PANTHER" id="PTHR11365:SF23">
    <property type="entry name" value="HYPOTHETICAL 5-OXOPROLINASE (EUROFUNG)-RELATED"/>
    <property type="match status" value="1"/>
</dbReference>
<dbReference type="InterPro" id="IPR003692">
    <property type="entry name" value="Hydantoinase_B"/>
</dbReference>
<dbReference type="AlphaFoldDB" id="A0A381X0G4"/>
<feature type="domain" description="Hydantoinase B/oxoprolinase" evidence="1">
    <location>
        <begin position="19"/>
        <end position="533"/>
    </location>
</feature>
<reference evidence="2" key="1">
    <citation type="submission" date="2018-05" db="EMBL/GenBank/DDBJ databases">
        <authorList>
            <person name="Lanie J.A."/>
            <person name="Ng W.-L."/>
            <person name="Kazmierczak K.M."/>
            <person name="Andrzejewski T.M."/>
            <person name="Davidsen T.M."/>
            <person name="Wayne K.J."/>
            <person name="Tettelin H."/>
            <person name="Glass J.I."/>
            <person name="Rusch D."/>
            <person name="Podicherti R."/>
            <person name="Tsui H.-C.T."/>
            <person name="Winkler M.E."/>
        </authorList>
    </citation>
    <scope>NUCLEOTIDE SEQUENCE</scope>
</reference>
<dbReference type="GO" id="GO:0017168">
    <property type="term" value="F:5-oxoprolinase (ATP-hydrolyzing) activity"/>
    <property type="evidence" value="ECO:0007669"/>
    <property type="project" value="TreeGrafter"/>
</dbReference>
<dbReference type="Pfam" id="PF02538">
    <property type="entry name" value="Hydantoinase_B"/>
    <property type="match status" value="1"/>
</dbReference>
<evidence type="ECO:0000259" key="1">
    <source>
        <dbReference type="Pfam" id="PF02538"/>
    </source>
</evidence>
<dbReference type="GO" id="GO:0006749">
    <property type="term" value="P:glutathione metabolic process"/>
    <property type="evidence" value="ECO:0007669"/>
    <property type="project" value="TreeGrafter"/>
</dbReference>
<dbReference type="GO" id="GO:0005829">
    <property type="term" value="C:cytosol"/>
    <property type="evidence" value="ECO:0007669"/>
    <property type="project" value="TreeGrafter"/>
</dbReference>
<organism evidence="2">
    <name type="scientific">marine metagenome</name>
    <dbReference type="NCBI Taxonomy" id="408172"/>
    <lineage>
        <taxon>unclassified sequences</taxon>
        <taxon>metagenomes</taxon>
        <taxon>ecological metagenomes</taxon>
    </lineage>
</organism>
<proteinExistence type="predicted"/>
<name>A0A381X0G4_9ZZZZ</name>
<dbReference type="EMBL" id="UINC01013430">
    <property type="protein sequence ID" value="SVA58038.1"/>
    <property type="molecule type" value="Genomic_DNA"/>
</dbReference>
<gene>
    <name evidence="2" type="ORF">METZ01_LOCUS110892</name>
</gene>
<dbReference type="PANTHER" id="PTHR11365">
    <property type="entry name" value="5-OXOPROLINASE RELATED"/>
    <property type="match status" value="1"/>
</dbReference>